<feature type="compositionally biased region" description="Low complexity" evidence="1">
    <location>
        <begin position="349"/>
        <end position="363"/>
    </location>
</feature>
<feature type="region of interest" description="Disordered" evidence="1">
    <location>
        <begin position="488"/>
        <end position="517"/>
    </location>
</feature>
<sequence>MSQQLDDQDTRKVQTAVSGSPGADRPVYLPMEAEEYEKFIRLHPARDFYCGLLLGGCGRKLSARKYRDKKCHFAHIASGLCRRTVNDEASADHLYMGRALADWLKANGHPDARPVYWHKDRPLRDSVDVSFDRGRRLVRVQLARRTRREWEADDARLRAGHAAVEWLFGPDSMLANWQMDRQGHALRIRCRSVGAVREVEVGTQFPDVPVEWTSLPGCSLTPEGMVTPGLARPVKAKAAVPDAGTRPGPPSGIDFPLAPKSVAFTGAVPHEQVEPRRRLYSATVQPYGSSPMSALISLPAETAAPEPDRVHLLTGALLSFSHLPGTDDVTWLIKADGVHELGREGARPWSRLLPPSPASAVPARHPRPEEAPPVASGAPATAGDDRTTSITHVLEETARHAGVIDLATLAERASTAIDPSDTKRWQQLLVEVERPRGPGTPFLVSLVAGPRGGPVPCYADVLDAVGHAVELDLTRHCERERRRVWDAYRPMPPAQVETPSPPPPPSPPLRRPSATEQERAAAYDALMDLAQEAQRAEDVDAVDQVAVQLGGMTLGPAASQSVDDLIDWTVDRRADELCATAERLTALVDHLDRQGDDLPEDHVRRLIGRAEALAEEAGEELTVHERRHLAHWREHLDALAGRPTLRAIRSYAALLRPALRRLAREGRTTTWVELGQKFEAPLAELLPDDKVAILVEVDRETPADEQPLSAVITARRGPHPLYRQLLFNLDRGDLPAAAARAHRPAADGSAGGRQPSPVR</sequence>
<evidence type="ECO:0000313" key="3">
    <source>
        <dbReference type="Proteomes" id="UP001596208"/>
    </source>
</evidence>
<comment type="caution">
    <text evidence="2">The sequence shown here is derived from an EMBL/GenBank/DDBJ whole genome shotgun (WGS) entry which is preliminary data.</text>
</comment>
<name>A0ABW0B887_9ACTN</name>
<protein>
    <recommendedName>
        <fullName evidence="4">Competence protein CoiA-like family protein</fullName>
    </recommendedName>
</protein>
<feature type="region of interest" description="Disordered" evidence="1">
    <location>
        <begin position="1"/>
        <end position="25"/>
    </location>
</feature>
<organism evidence="2 3">
    <name type="scientific">Streptomyces mutomycini</name>
    <dbReference type="NCBI Taxonomy" id="284036"/>
    <lineage>
        <taxon>Bacteria</taxon>
        <taxon>Bacillati</taxon>
        <taxon>Actinomycetota</taxon>
        <taxon>Actinomycetes</taxon>
        <taxon>Kitasatosporales</taxon>
        <taxon>Streptomycetaceae</taxon>
        <taxon>Streptomyces</taxon>
    </lineage>
</organism>
<feature type="compositionally biased region" description="Pro residues" evidence="1">
    <location>
        <begin position="499"/>
        <end position="510"/>
    </location>
</feature>
<reference evidence="3" key="1">
    <citation type="journal article" date="2019" name="Int. J. Syst. Evol. Microbiol.">
        <title>The Global Catalogue of Microorganisms (GCM) 10K type strain sequencing project: providing services to taxonomists for standard genome sequencing and annotation.</title>
        <authorList>
            <consortium name="The Broad Institute Genomics Platform"/>
            <consortium name="The Broad Institute Genome Sequencing Center for Infectious Disease"/>
            <person name="Wu L."/>
            <person name="Ma J."/>
        </authorList>
    </citation>
    <scope>NUCLEOTIDE SEQUENCE [LARGE SCALE GENOMIC DNA]</scope>
    <source>
        <strain evidence="3">CGMCC 4.1721</strain>
    </source>
</reference>
<dbReference type="Proteomes" id="UP001596208">
    <property type="component" value="Unassembled WGS sequence"/>
</dbReference>
<keyword evidence="3" id="KW-1185">Reference proteome</keyword>
<dbReference type="RefSeq" id="WP_065848612.1">
    <property type="nucleotide sequence ID" value="NZ_JBHSKI010000009.1"/>
</dbReference>
<evidence type="ECO:0000256" key="1">
    <source>
        <dbReference type="SAM" id="MobiDB-lite"/>
    </source>
</evidence>
<feature type="region of interest" description="Disordered" evidence="1">
    <location>
        <begin position="738"/>
        <end position="759"/>
    </location>
</feature>
<dbReference type="EMBL" id="JBHSKI010000009">
    <property type="protein sequence ID" value="MFC5173192.1"/>
    <property type="molecule type" value="Genomic_DNA"/>
</dbReference>
<evidence type="ECO:0000313" key="2">
    <source>
        <dbReference type="EMBL" id="MFC5173192.1"/>
    </source>
</evidence>
<proteinExistence type="predicted"/>
<evidence type="ECO:0008006" key="4">
    <source>
        <dbReference type="Google" id="ProtNLM"/>
    </source>
</evidence>
<feature type="region of interest" description="Disordered" evidence="1">
    <location>
        <begin position="349"/>
        <end position="385"/>
    </location>
</feature>
<gene>
    <name evidence="2" type="ORF">ACFPRK_21770</name>
</gene>
<accession>A0ABW0B887</accession>